<organism evidence="3">
    <name type="scientific">Erwinia billingiae (strain Eb661)</name>
    <dbReference type="NCBI Taxonomy" id="634500"/>
    <lineage>
        <taxon>Bacteria</taxon>
        <taxon>Pseudomonadati</taxon>
        <taxon>Pseudomonadota</taxon>
        <taxon>Gammaproteobacteria</taxon>
        <taxon>Enterobacterales</taxon>
        <taxon>Erwiniaceae</taxon>
        <taxon>Erwinia</taxon>
    </lineage>
</organism>
<feature type="transmembrane region" description="Helical" evidence="1">
    <location>
        <begin position="118"/>
        <end position="143"/>
    </location>
</feature>
<keyword evidence="3" id="KW-1185">Reference proteome</keyword>
<reference evidence="2 3" key="1">
    <citation type="journal article" date="2010" name="BMC Genomics">
        <title>Genome comparison of the epiphytic bacteria Erwinia billingiae and E. tasmaniensis with the pear pathogen E. pyrifoliae.</title>
        <authorList>
            <person name="Kube M."/>
            <person name="Migdoll A.M."/>
            <person name="Gehring I."/>
            <person name="Heitmann K."/>
            <person name="Mayer Y."/>
            <person name="Kuhl H."/>
            <person name="Knaust F."/>
            <person name="Geider K."/>
            <person name="Reinhardt R."/>
        </authorList>
    </citation>
    <scope>NUCLEOTIDE SEQUENCE [LARGE SCALE GENOMIC DNA]</scope>
    <source>
        <strain evidence="2 3">Eb661</strain>
    </source>
</reference>
<keyword evidence="1" id="KW-1133">Transmembrane helix</keyword>
<gene>
    <name evidence="2" type="primary">cpsC</name>
    <name evidence="2" type="ordered locus">EbC_29390</name>
</gene>
<keyword evidence="1" id="KW-0812">Transmembrane</keyword>
<dbReference type="Pfam" id="PF14897">
    <property type="entry name" value="EpsG"/>
    <property type="match status" value="1"/>
</dbReference>
<dbReference type="Proteomes" id="UP000008793">
    <property type="component" value="Chromosome"/>
</dbReference>
<dbReference type="STRING" id="634500.EbC_29390"/>
<evidence type="ECO:0000256" key="1">
    <source>
        <dbReference type="SAM" id="Phobius"/>
    </source>
</evidence>
<dbReference type="InterPro" id="IPR049458">
    <property type="entry name" value="EpsG-like"/>
</dbReference>
<feature type="transmembrane region" description="Helical" evidence="1">
    <location>
        <begin position="95"/>
        <end position="112"/>
    </location>
</feature>
<feature type="transmembrane region" description="Helical" evidence="1">
    <location>
        <begin position="150"/>
        <end position="171"/>
    </location>
</feature>
<dbReference type="AlphaFoldDB" id="D8MUG3"/>
<proteinExistence type="predicted"/>
<feature type="transmembrane region" description="Helical" evidence="1">
    <location>
        <begin position="199"/>
        <end position="219"/>
    </location>
</feature>
<keyword evidence="1" id="KW-0472">Membrane</keyword>
<feature type="transmembrane region" description="Helical" evidence="1">
    <location>
        <begin position="21"/>
        <end position="45"/>
    </location>
</feature>
<dbReference type="KEGG" id="ebi:EbC_29390"/>
<dbReference type="EMBL" id="FP236843">
    <property type="protein sequence ID" value="CAX60470.1"/>
    <property type="molecule type" value="Genomic_DNA"/>
</dbReference>
<feature type="transmembrane region" description="Helical" evidence="1">
    <location>
        <begin position="231"/>
        <end position="251"/>
    </location>
</feature>
<accession>D8MUG3</accession>
<dbReference type="HOGENOM" id="CLU_859806_0_0_6"/>
<dbReference type="eggNOG" id="ENOG5033A5I">
    <property type="taxonomic scope" value="Bacteria"/>
</dbReference>
<protein>
    <submittedName>
        <fullName evidence="2">Exopolysaccharide biosynthesis protein (Similar to amsC)</fullName>
    </submittedName>
</protein>
<sequence length="323" mass="37079">MDDYQYRSFYHDFLQRIEVNGVWQTIAFFRYEPLTFVIAFIASVVSKNADILIFIYCAISVSINAAFFKRLSPYPILTLALYSAHIFINKDMNQIRFGLSSAFFLGFVYFLFTGEKMWAFAFFLLSFFSHNTAVIAVTIIPFLFIRKSPFIPIMIILVSVPLSKVGGNNFVQLISSHLGGLGQRAADYSNGDSTEPTSVFSIANFKNIILVFVFCYFMLSRKLKETDWQAYSFNYLIILIFSIGGAVRIFFYDYPSGARLSNYLLQVEPIVLATLVFYAKRVLKLPVYMMVLLIVAYYLYYNTIQVKQAVVGYTVSDTFRLTN</sequence>
<name>D8MUG3_ERWBE</name>
<evidence type="ECO:0000313" key="3">
    <source>
        <dbReference type="Proteomes" id="UP000008793"/>
    </source>
</evidence>
<feature type="transmembrane region" description="Helical" evidence="1">
    <location>
        <begin position="285"/>
        <end position="301"/>
    </location>
</feature>
<evidence type="ECO:0000313" key="2">
    <source>
        <dbReference type="EMBL" id="CAX60470.1"/>
    </source>
</evidence>